<organism evidence="3 4">
    <name type="scientific">Paraferrimonas haliotis</name>
    <dbReference type="NCBI Taxonomy" id="2013866"/>
    <lineage>
        <taxon>Bacteria</taxon>
        <taxon>Pseudomonadati</taxon>
        <taxon>Pseudomonadota</taxon>
        <taxon>Gammaproteobacteria</taxon>
        <taxon>Alteromonadales</taxon>
        <taxon>Ferrimonadaceae</taxon>
        <taxon>Paraferrimonas</taxon>
    </lineage>
</organism>
<evidence type="ECO:0000256" key="1">
    <source>
        <dbReference type="SAM" id="SignalP"/>
    </source>
</evidence>
<keyword evidence="1" id="KW-0732">Signal</keyword>
<dbReference type="InterPro" id="IPR001763">
    <property type="entry name" value="Rhodanese-like_dom"/>
</dbReference>
<proteinExistence type="predicted"/>
<dbReference type="EMBL" id="BSPO01000001">
    <property type="protein sequence ID" value="GLS82230.1"/>
    <property type="molecule type" value="Genomic_DNA"/>
</dbReference>
<dbReference type="Pfam" id="PF00581">
    <property type="entry name" value="Rhodanese"/>
    <property type="match status" value="1"/>
</dbReference>
<feature type="signal peptide" evidence="1">
    <location>
        <begin position="1"/>
        <end position="24"/>
    </location>
</feature>
<comment type="caution">
    <text evidence="3">The sequence shown here is derived from an EMBL/GenBank/DDBJ whole genome shotgun (WGS) entry which is preliminary data.</text>
</comment>
<evidence type="ECO:0000259" key="2">
    <source>
        <dbReference type="PROSITE" id="PS50206"/>
    </source>
</evidence>
<dbReference type="RefSeq" id="WP_095497784.1">
    <property type="nucleotide sequence ID" value="NZ_BSPO01000001.1"/>
</dbReference>
<evidence type="ECO:0000313" key="3">
    <source>
        <dbReference type="EMBL" id="GLS82230.1"/>
    </source>
</evidence>
<feature type="domain" description="Rhodanese" evidence="2">
    <location>
        <begin position="54"/>
        <end position="143"/>
    </location>
</feature>
<dbReference type="Proteomes" id="UP001157439">
    <property type="component" value="Unassembled WGS sequence"/>
</dbReference>
<dbReference type="InterPro" id="IPR036873">
    <property type="entry name" value="Rhodanese-like_dom_sf"/>
</dbReference>
<sequence length="144" mass="16228">MNKPIRKFLLTCALLFSFPGIVSAGAGGEMTPIDLQTLVKPNPISLREASTLVGREDITFYDVNTLEIWADGHVPGSVYFNVKRWKRLLPENKDATLIFYCANQLCDSSREAAVSTMELGYTNVFHMADGIWGWRQRGYPIERP</sequence>
<dbReference type="AlphaFoldDB" id="A0AA37TMN6"/>
<keyword evidence="4" id="KW-1185">Reference proteome</keyword>
<accession>A0AA37TMN6</accession>
<dbReference type="Gene3D" id="3.40.250.10">
    <property type="entry name" value="Rhodanese-like domain"/>
    <property type="match status" value="1"/>
</dbReference>
<gene>
    <name evidence="3" type="primary">sirB</name>
    <name evidence="3" type="ORF">GCM10007894_02070</name>
</gene>
<protein>
    <submittedName>
        <fullName evidence="3">Sulfurtransferase</fullName>
    </submittedName>
</protein>
<name>A0AA37TMN6_9GAMM</name>
<evidence type="ECO:0000313" key="4">
    <source>
        <dbReference type="Proteomes" id="UP001157439"/>
    </source>
</evidence>
<feature type="chain" id="PRO_5041327141" evidence="1">
    <location>
        <begin position="25"/>
        <end position="144"/>
    </location>
</feature>
<dbReference type="SMART" id="SM00450">
    <property type="entry name" value="RHOD"/>
    <property type="match status" value="1"/>
</dbReference>
<dbReference type="SUPFAM" id="SSF52821">
    <property type="entry name" value="Rhodanese/Cell cycle control phosphatase"/>
    <property type="match status" value="1"/>
</dbReference>
<reference evidence="3 4" key="1">
    <citation type="journal article" date="2014" name="Int. J. Syst. Evol. Microbiol.">
        <title>Complete genome sequence of Corynebacterium casei LMG S-19264T (=DSM 44701T), isolated from a smear-ripened cheese.</title>
        <authorList>
            <consortium name="US DOE Joint Genome Institute (JGI-PGF)"/>
            <person name="Walter F."/>
            <person name="Albersmeier A."/>
            <person name="Kalinowski J."/>
            <person name="Ruckert C."/>
        </authorList>
    </citation>
    <scope>NUCLEOTIDE SEQUENCE [LARGE SCALE GENOMIC DNA]</scope>
    <source>
        <strain evidence="3 4">NBRC 112785</strain>
    </source>
</reference>
<dbReference type="PROSITE" id="PS50206">
    <property type="entry name" value="RHODANESE_3"/>
    <property type="match status" value="1"/>
</dbReference>
<dbReference type="CDD" id="cd00158">
    <property type="entry name" value="RHOD"/>
    <property type="match status" value="1"/>
</dbReference>